<evidence type="ECO:0000256" key="2">
    <source>
        <dbReference type="SAM" id="SignalP"/>
    </source>
</evidence>
<reference evidence="3" key="1">
    <citation type="submission" date="2021-06" db="EMBL/GenBank/DDBJ databases">
        <title>50 bacteria genomes isolated from Dapeng, Shenzhen, China.</title>
        <authorList>
            <person name="Zheng W."/>
            <person name="Yu S."/>
            <person name="Huang Y."/>
        </authorList>
    </citation>
    <scope>NUCLEOTIDE SEQUENCE</scope>
    <source>
        <strain evidence="3">DP4N28-2</strain>
    </source>
</reference>
<comment type="caution">
    <text evidence="3">The sequence shown here is derived from an EMBL/GenBank/DDBJ whole genome shotgun (WGS) entry which is preliminary data.</text>
</comment>
<feature type="chain" id="PRO_5040291970" description="LPXTG cell wall anchor domain-containing protein" evidence="2">
    <location>
        <begin position="23"/>
        <end position="376"/>
    </location>
</feature>
<protein>
    <recommendedName>
        <fullName evidence="5">LPXTG cell wall anchor domain-containing protein</fullName>
    </recommendedName>
</protein>
<feature type="compositionally biased region" description="Polar residues" evidence="1">
    <location>
        <begin position="142"/>
        <end position="160"/>
    </location>
</feature>
<name>A0A9Q3S1T2_9SPHN</name>
<dbReference type="AlphaFoldDB" id="A0A9Q3S1T2"/>
<evidence type="ECO:0000313" key="3">
    <source>
        <dbReference type="EMBL" id="MBY6218447.1"/>
    </source>
</evidence>
<organism evidence="3 4">
    <name type="scientific">Qipengyuania aquimaris</name>
    <dbReference type="NCBI Taxonomy" id="255984"/>
    <lineage>
        <taxon>Bacteria</taxon>
        <taxon>Pseudomonadati</taxon>
        <taxon>Pseudomonadota</taxon>
        <taxon>Alphaproteobacteria</taxon>
        <taxon>Sphingomonadales</taxon>
        <taxon>Erythrobacteraceae</taxon>
        <taxon>Qipengyuania</taxon>
    </lineage>
</organism>
<sequence>MYTRIRIPFVALVLAAPAALSAQSVQEFQLPPNPTPTPSPNVQGPVDADGSAVPMRPRVIATPTPTPRQTPAPTPTPTSTQPAMVQPLPEATNAPARQASTQSAPVRRPVETPAPQILPAPQQDLVPETTATPVPGLPADATEQSTGDSPATEGASTTSPLAADDSASDEQPAWLWPAVGGGLLALLGLGYLFSRRRSQAEPPQIERPVVAPAGGAASAGPDIRISAEAIKLTRSVMNATLHYRVNVLNRSGTAAGGLTLGADVVSAHGGVPVEQQVASPDQILEQRHTFERIAPGQSVRYEGQIIIPLSQARIIRQGTASLFVPLLRVRLDGAGEEPLVKTFVIGQGVPDGGRVSPFRLDDGPRSYQPIAARALD</sequence>
<dbReference type="EMBL" id="JAHVKP010000001">
    <property type="protein sequence ID" value="MBY6218447.1"/>
    <property type="molecule type" value="Genomic_DNA"/>
</dbReference>
<dbReference type="RefSeq" id="WP_222405262.1">
    <property type="nucleotide sequence ID" value="NZ_JAHVKP010000001.1"/>
</dbReference>
<feature type="signal peptide" evidence="2">
    <location>
        <begin position="1"/>
        <end position="22"/>
    </location>
</feature>
<keyword evidence="2" id="KW-0732">Signal</keyword>
<accession>A0A9Q3S1T2</accession>
<feature type="region of interest" description="Disordered" evidence="1">
    <location>
        <begin position="29"/>
        <end position="169"/>
    </location>
</feature>
<evidence type="ECO:0000256" key="1">
    <source>
        <dbReference type="SAM" id="MobiDB-lite"/>
    </source>
</evidence>
<evidence type="ECO:0008006" key="5">
    <source>
        <dbReference type="Google" id="ProtNLM"/>
    </source>
</evidence>
<dbReference type="Proteomes" id="UP000824927">
    <property type="component" value="Unassembled WGS sequence"/>
</dbReference>
<gene>
    <name evidence="3" type="ORF">KUV31_08840</name>
</gene>
<proteinExistence type="predicted"/>
<feature type="compositionally biased region" description="Pro residues" evidence="1">
    <location>
        <begin position="64"/>
        <end position="76"/>
    </location>
</feature>
<evidence type="ECO:0000313" key="4">
    <source>
        <dbReference type="Proteomes" id="UP000824927"/>
    </source>
</evidence>